<dbReference type="NCBIfam" id="TIGR01414">
    <property type="entry name" value="autotrans_barl"/>
    <property type="match status" value="1"/>
</dbReference>
<protein>
    <submittedName>
        <fullName evidence="4">Autotransporter domain-containing esterase</fullName>
    </submittedName>
</protein>
<dbReference type="PROSITE" id="PS51208">
    <property type="entry name" value="AUTOTRANSPORTER"/>
    <property type="match status" value="1"/>
</dbReference>
<evidence type="ECO:0000256" key="1">
    <source>
        <dbReference type="ARBA" id="ARBA00022801"/>
    </source>
</evidence>
<dbReference type="PANTHER" id="PTHR45648:SF22">
    <property type="entry name" value="GDSL LIPASE_ACYLHYDROLASE FAMILY PROTEIN (AFU_ORTHOLOGUE AFUA_4G14700)"/>
    <property type="match status" value="1"/>
</dbReference>
<dbReference type="RefSeq" id="WP_109270734.1">
    <property type="nucleotide sequence ID" value="NZ_QFFF01000001.1"/>
</dbReference>
<comment type="caution">
    <text evidence="4">The sequence shown here is derived from an EMBL/GenBank/DDBJ whole genome shotgun (WGS) entry which is preliminary data.</text>
</comment>
<dbReference type="InterPro" id="IPR001087">
    <property type="entry name" value="GDSL"/>
</dbReference>
<dbReference type="GO" id="GO:0019867">
    <property type="term" value="C:outer membrane"/>
    <property type="evidence" value="ECO:0007669"/>
    <property type="project" value="InterPro"/>
</dbReference>
<evidence type="ECO:0000259" key="3">
    <source>
        <dbReference type="PROSITE" id="PS51208"/>
    </source>
</evidence>
<dbReference type="PANTHER" id="PTHR45648">
    <property type="entry name" value="GDSL LIPASE/ACYLHYDROLASE FAMILY PROTEIN (AFU_ORTHOLOGUE AFUA_4G14700)"/>
    <property type="match status" value="1"/>
</dbReference>
<evidence type="ECO:0000256" key="2">
    <source>
        <dbReference type="SAM" id="SignalP"/>
    </source>
</evidence>
<dbReference type="Proteomes" id="UP000245916">
    <property type="component" value="Unassembled WGS sequence"/>
</dbReference>
<feature type="chain" id="PRO_5015402842" evidence="2">
    <location>
        <begin position="26"/>
        <end position="617"/>
    </location>
</feature>
<evidence type="ECO:0000313" key="4">
    <source>
        <dbReference type="EMBL" id="PWG02595.1"/>
    </source>
</evidence>
<dbReference type="SUPFAM" id="SSF103515">
    <property type="entry name" value="Autotransporter"/>
    <property type="match status" value="1"/>
</dbReference>
<feature type="domain" description="Autotransporter" evidence="3">
    <location>
        <begin position="338"/>
        <end position="617"/>
    </location>
</feature>
<dbReference type="GO" id="GO:0016788">
    <property type="term" value="F:hydrolase activity, acting on ester bonds"/>
    <property type="evidence" value="ECO:0007669"/>
    <property type="project" value="InterPro"/>
</dbReference>
<dbReference type="Gene3D" id="2.40.128.130">
    <property type="entry name" value="Autotransporter beta-domain"/>
    <property type="match status" value="1"/>
</dbReference>
<proteinExistence type="predicted"/>
<dbReference type="InterPro" id="IPR051058">
    <property type="entry name" value="GDSL_Est/Lipase"/>
</dbReference>
<dbReference type="InterPro" id="IPR006315">
    <property type="entry name" value="OM_autotransptr_brl_dom"/>
</dbReference>
<accession>A0A2U2J2M4</accession>
<dbReference type="EMBL" id="QFFF01000001">
    <property type="protein sequence ID" value="PWG02595.1"/>
    <property type="molecule type" value="Genomic_DNA"/>
</dbReference>
<dbReference type="InterPro" id="IPR036709">
    <property type="entry name" value="Autotransporte_beta_dom_sf"/>
</dbReference>
<feature type="signal peptide" evidence="2">
    <location>
        <begin position="1"/>
        <end position="25"/>
    </location>
</feature>
<dbReference type="Gene3D" id="3.40.50.1110">
    <property type="entry name" value="SGNH hydrolase"/>
    <property type="match status" value="1"/>
</dbReference>
<organism evidence="4 5">
    <name type="scientific">Allosphingosinicella humi</name>
    <dbReference type="NCBI Taxonomy" id="2068657"/>
    <lineage>
        <taxon>Bacteria</taxon>
        <taxon>Pseudomonadati</taxon>
        <taxon>Pseudomonadota</taxon>
        <taxon>Alphaproteobacteria</taxon>
        <taxon>Sphingomonadales</taxon>
        <taxon>Sphingomonadaceae</taxon>
        <taxon>Allosphingosinicella</taxon>
    </lineage>
</organism>
<dbReference type="InterPro" id="IPR036514">
    <property type="entry name" value="SGNH_hydro_sf"/>
</dbReference>
<dbReference type="AlphaFoldDB" id="A0A2U2J2M4"/>
<sequence>MSRFSTKLLCAVASSTLVWTAPATAQSVDRIVAFGDSYADDGNLFELIGIDPPFVYPTGRFSGGTNFVDTMSTLLNAPVDNFAIGGALTGTTNFGIANVNDNPAAPQGIPGFPTQIGAFLAGGGPAAFPRVDGTFATNDLVVVSIGGNDARFYQFNGGTVAGAPARAQVSVAEASAGLNALVDAGARNITFLAGDVGRLPEVDGLPVAEVGSAFATAFNTGIQAELADLAAEGVIVNYLDLNTIGDVVENNLAAFGLTSAGACPAPDCIADASLQSRYLFYVDRLHLTSAGFAIFGRYAVRQLEAPLHFQAQTDVGLHAAQTFGSTLLGRLDTSGVRSGGGEDGLNLYVTGSFAGRDVAASRTNLAYDLDGAGVTLGAEYGMGPGAVVGAAVNYSMPKADFDRGLGSAKADAIQLGLYGGWAGAAAFVEGYAGYGWLDFENARAALIDEIEGETDGTALTAGAKAGYLLGLGGWRVGPVIGLQYARTELDGYTETGDPVLTLTVGDQEAEALVGSAGIEARGAWDVGGLAVRPYASLTAERDFEGDGRIVRYAGTASPTIVNSFVLPDRGDDTYGRITGGADIELVGSLSLQLTTATSFARKGGEELFGMLGLKAGF</sequence>
<dbReference type="OrthoDB" id="5292073at2"/>
<dbReference type="SMART" id="SM00869">
    <property type="entry name" value="Autotransporter"/>
    <property type="match status" value="1"/>
</dbReference>
<keyword evidence="2" id="KW-0732">Signal</keyword>
<reference evidence="4 5" key="1">
    <citation type="submission" date="2018-05" db="EMBL/GenBank/DDBJ databases">
        <title>Genome of Sphingosinicella humi QZX222.</title>
        <authorList>
            <person name="Qiao Z."/>
            <person name="Wang G."/>
        </authorList>
    </citation>
    <scope>NUCLEOTIDE SEQUENCE [LARGE SCALE GENOMIC DNA]</scope>
    <source>
        <strain evidence="4 5">QZX222</strain>
    </source>
</reference>
<dbReference type="SUPFAM" id="SSF52266">
    <property type="entry name" value="SGNH hydrolase"/>
    <property type="match status" value="1"/>
</dbReference>
<keyword evidence="1" id="KW-0378">Hydrolase</keyword>
<dbReference type="InterPro" id="IPR005546">
    <property type="entry name" value="Autotransporte_beta"/>
</dbReference>
<dbReference type="Pfam" id="PF03797">
    <property type="entry name" value="Autotransporter"/>
    <property type="match status" value="1"/>
</dbReference>
<dbReference type="Pfam" id="PF00657">
    <property type="entry name" value="Lipase_GDSL"/>
    <property type="match status" value="1"/>
</dbReference>
<gene>
    <name evidence="4" type="ORF">DF286_06740</name>
</gene>
<name>A0A2U2J2M4_9SPHN</name>
<keyword evidence="5" id="KW-1185">Reference proteome</keyword>
<evidence type="ECO:0000313" key="5">
    <source>
        <dbReference type="Proteomes" id="UP000245916"/>
    </source>
</evidence>